<protein>
    <submittedName>
        <fullName evidence="2">Uncharacterized protein</fullName>
    </submittedName>
</protein>
<evidence type="ECO:0000313" key="3">
    <source>
        <dbReference type="Proteomes" id="UP000807504"/>
    </source>
</evidence>
<evidence type="ECO:0000313" key="2">
    <source>
        <dbReference type="EMBL" id="KAF8784128.1"/>
    </source>
</evidence>
<keyword evidence="3" id="KW-1185">Reference proteome</keyword>
<organism evidence="2 3">
    <name type="scientific">Argiope bruennichi</name>
    <name type="common">Wasp spider</name>
    <name type="synonym">Aranea bruennichi</name>
    <dbReference type="NCBI Taxonomy" id="94029"/>
    <lineage>
        <taxon>Eukaryota</taxon>
        <taxon>Metazoa</taxon>
        <taxon>Ecdysozoa</taxon>
        <taxon>Arthropoda</taxon>
        <taxon>Chelicerata</taxon>
        <taxon>Arachnida</taxon>
        <taxon>Araneae</taxon>
        <taxon>Araneomorphae</taxon>
        <taxon>Entelegynae</taxon>
        <taxon>Araneoidea</taxon>
        <taxon>Araneidae</taxon>
        <taxon>Argiope</taxon>
    </lineage>
</organism>
<feature type="region of interest" description="Disordered" evidence="1">
    <location>
        <begin position="82"/>
        <end position="101"/>
    </location>
</feature>
<gene>
    <name evidence="2" type="ORF">HNY73_011641</name>
</gene>
<dbReference type="AlphaFoldDB" id="A0A8T0F1C4"/>
<accession>A0A8T0F1C4</accession>
<dbReference type="EMBL" id="JABXBU010000653">
    <property type="protein sequence ID" value="KAF8784128.1"/>
    <property type="molecule type" value="Genomic_DNA"/>
</dbReference>
<comment type="caution">
    <text evidence="2">The sequence shown here is derived from an EMBL/GenBank/DDBJ whole genome shotgun (WGS) entry which is preliminary data.</text>
</comment>
<reference evidence="2" key="2">
    <citation type="submission" date="2020-06" db="EMBL/GenBank/DDBJ databases">
        <authorList>
            <person name="Sheffer M."/>
        </authorList>
    </citation>
    <scope>NUCLEOTIDE SEQUENCE</scope>
</reference>
<reference evidence="2" key="1">
    <citation type="journal article" date="2020" name="bioRxiv">
        <title>Chromosome-level reference genome of the European wasp spider Argiope bruennichi: a resource for studies on range expansion and evolutionary adaptation.</title>
        <authorList>
            <person name="Sheffer M.M."/>
            <person name="Hoppe A."/>
            <person name="Krehenwinkel H."/>
            <person name="Uhl G."/>
            <person name="Kuss A.W."/>
            <person name="Jensen L."/>
            <person name="Jensen C."/>
            <person name="Gillespie R.G."/>
            <person name="Hoff K.J."/>
            <person name="Prost S."/>
        </authorList>
    </citation>
    <scope>NUCLEOTIDE SEQUENCE</scope>
</reference>
<name>A0A8T0F1C4_ARGBR</name>
<proteinExistence type="predicted"/>
<dbReference type="Proteomes" id="UP000807504">
    <property type="component" value="Unassembled WGS sequence"/>
</dbReference>
<sequence>MAVGRWLTHVGRRLLAGSRRTARGRTVVSRGLFRPLRLLRFADAGIPWQGFALLRAHGQSPWPSGRDASSLAAAEPVGGWRFAGSRSVTHPTRLETRTKESNMCASQWVSIKPRGAMKAKVGHDADRVGIP</sequence>
<evidence type="ECO:0000256" key="1">
    <source>
        <dbReference type="SAM" id="MobiDB-lite"/>
    </source>
</evidence>